<dbReference type="InterPro" id="IPR019796">
    <property type="entry name" value="G6P_DH_AS"/>
</dbReference>
<comment type="similarity">
    <text evidence="2 7">Belongs to the glucose-6-phosphate dehydrogenase family.</text>
</comment>
<feature type="binding site" evidence="7">
    <location>
        <position position="142"/>
    </location>
    <ligand>
        <name>NADP(+)</name>
        <dbReference type="ChEBI" id="CHEBI:58349"/>
    </ligand>
</feature>
<dbReference type="InterPro" id="IPR022675">
    <property type="entry name" value="G6P_DH_C"/>
</dbReference>
<keyword evidence="5 7" id="KW-0560">Oxidoreductase</keyword>
<accession>A0A3S3TPA0</accession>
<dbReference type="Gene3D" id="3.30.360.10">
    <property type="entry name" value="Dihydrodipicolinate Reductase, domain 2"/>
    <property type="match status" value="1"/>
</dbReference>
<dbReference type="Proteomes" id="UP000282837">
    <property type="component" value="Unassembled WGS sequence"/>
</dbReference>
<evidence type="ECO:0000256" key="4">
    <source>
        <dbReference type="ARBA" id="ARBA00022857"/>
    </source>
</evidence>
<evidence type="ECO:0000256" key="1">
    <source>
        <dbReference type="ARBA" id="ARBA00004937"/>
    </source>
</evidence>
<dbReference type="GO" id="GO:0050661">
    <property type="term" value="F:NADP binding"/>
    <property type="evidence" value="ECO:0007669"/>
    <property type="project" value="UniProtKB-UniRule"/>
</dbReference>
<feature type="binding site" evidence="7">
    <location>
        <position position="46"/>
    </location>
    <ligand>
        <name>NADP(+)</name>
        <dbReference type="ChEBI" id="CHEBI:58349"/>
    </ligand>
</feature>
<dbReference type="RefSeq" id="WP_127708722.1">
    <property type="nucleotide sequence ID" value="NZ_SACO01000005.1"/>
</dbReference>
<name>A0A3S3TPA0_9SPHN</name>
<dbReference type="EMBL" id="SACO01000005">
    <property type="protein sequence ID" value="RVU05480.1"/>
    <property type="molecule type" value="Genomic_DNA"/>
</dbReference>
<sequence length="479" mass="52969">MSFTADRLLLFGATGDLSQRMLLPSLCALHADNLVSDKLKIVGTARSDLDDTAFRNFAQDALNKFLPDYRKGAIDGFLKRVSYQALDANQTASFADLAQKVGPREDGLAIFLSTAPSLFEPTIAGLQASGLAGETSRIGLEKPLGTDLETSRHINDAVGTAFSEDRIFRIDHYLGKETVQNLLALRFANIMFEPIWNAQYIEHVQITVAETVGLEGRVGFYDGAGAMRDMLQNHMLQLLALVAMEPPSRFDPAAIRGEKTKVLRSLRAVGPADTVTGQYRAGTSGGNPVPGYADELGKPSTTETFVAIKAHIDNWRWKGVPFYLRTGKRLPRRVTEIVVQFRPVPHSMFAQRGAVAQPNRLIISIQPEENITFTLMAKEPGLDRGGLRLREVPLDIRMEDAFAGPQRRIAYERLLLDLIEGDQTLFVRRDEVEAQWAWIDGIRQCWAENHITPNPYSAGSWGPTAAIALAAKDSVAWHE</sequence>
<dbReference type="PROSITE" id="PS00069">
    <property type="entry name" value="G6P_DEHYDROGENASE"/>
    <property type="match status" value="1"/>
</dbReference>
<dbReference type="InterPro" id="IPR036291">
    <property type="entry name" value="NAD(P)-bd_dom_sf"/>
</dbReference>
<dbReference type="GO" id="GO:0004345">
    <property type="term" value="F:glucose-6-phosphate dehydrogenase activity"/>
    <property type="evidence" value="ECO:0007669"/>
    <property type="project" value="UniProtKB-UniRule"/>
</dbReference>
<evidence type="ECO:0000259" key="9">
    <source>
        <dbReference type="Pfam" id="PF02781"/>
    </source>
</evidence>
<evidence type="ECO:0000313" key="10">
    <source>
        <dbReference type="EMBL" id="RVU05480.1"/>
    </source>
</evidence>
<dbReference type="HAMAP" id="MF_00966">
    <property type="entry name" value="G6PD"/>
    <property type="match status" value="1"/>
</dbReference>
<dbReference type="Pfam" id="PF02781">
    <property type="entry name" value="G6PD_C"/>
    <property type="match status" value="1"/>
</dbReference>
<evidence type="ECO:0000256" key="3">
    <source>
        <dbReference type="ARBA" id="ARBA00022526"/>
    </source>
</evidence>
<gene>
    <name evidence="7 10" type="primary">zwf</name>
    <name evidence="10" type="ORF">EOE18_09295</name>
</gene>
<dbReference type="PIRSF" id="PIRSF000110">
    <property type="entry name" value="G6PD"/>
    <property type="match status" value="1"/>
</dbReference>
<keyword evidence="11" id="KW-1185">Reference proteome</keyword>
<feature type="domain" description="Glucose-6-phosphate dehydrogenase NAD-binding" evidence="8">
    <location>
        <begin position="10"/>
        <end position="181"/>
    </location>
</feature>
<comment type="catalytic activity">
    <reaction evidence="7">
        <text>D-glucose 6-phosphate + NADP(+) = 6-phospho-D-glucono-1,5-lactone + NADPH + H(+)</text>
        <dbReference type="Rhea" id="RHEA:15841"/>
        <dbReference type="ChEBI" id="CHEBI:15378"/>
        <dbReference type="ChEBI" id="CHEBI:57783"/>
        <dbReference type="ChEBI" id="CHEBI:57955"/>
        <dbReference type="ChEBI" id="CHEBI:58349"/>
        <dbReference type="ChEBI" id="CHEBI:61548"/>
        <dbReference type="EC" id="1.1.1.49"/>
    </reaction>
</comment>
<dbReference type="InterPro" id="IPR022674">
    <property type="entry name" value="G6P_DH_NAD-bd"/>
</dbReference>
<feature type="binding site" evidence="7">
    <location>
        <position position="229"/>
    </location>
    <ligand>
        <name>substrate</name>
    </ligand>
</feature>
<keyword evidence="6 7" id="KW-0119">Carbohydrate metabolism</keyword>
<feature type="binding site" evidence="7">
    <location>
        <position position="176"/>
    </location>
    <ligand>
        <name>substrate</name>
    </ligand>
</feature>
<dbReference type="PANTHER" id="PTHR23429:SF0">
    <property type="entry name" value="GLUCOSE-6-PHOSPHATE 1-DEHYDROGENASE"/>
    <property type="match status" value="1"/>
</dbReference>
<dbReference type="GO" id="GO:0006006">
    <property type="term" value="P:glucose metabolic process"/>
    <property type="evidence" value="ECO:0007669"/>
    <property type="project" value="UniProtKB-KW"/>
</dbReference>
<comment type="caution">
    <text evidence="10">The sequence shown here is derived from an EMBL/GenBank/DDBJ whole genome shotgun (WGS) entry which is preliminary data.</text>
</comment>
<dbReference type="SUPFAM" id="SSF55347">
    <property type="entry name" value="Glyceraldehyde-3-phosphate dehydrogenase-like, C-terminal domain"/>
    <property type="match status" value="1"/>
</dbReference>
<dbReference type="NCBIfam" id="TIGR00871">
    <property type="entry name" value="zwf"/>
    <property type="match status" value="1"/>
</dbReference>
<evidence type="ECO:0000259" key="8">
    <source>
        <dbReference type="Pfam" id="PF00479"/>
    </source>
</evidence>
<protein>
    <recommendedName>
        <fullName evidence="7">Glucose-6-phosphate 1-dehydrogenase</fullName>
        <shortName evidence="7">G6PD</shortName>
        <ecNumber evidence="7">1.1.1.49</ecNumber>
    </recommendedName>
</protein>
<evidence type="ECO:0000256" key="6">
    <source>
        <dbReference type="ARBA" id="ARBA00023277"/>
    </source>
</evidence>
<dbReference type="PRINTS" id="PR00079">
    <property type="entry name" value="G6PDHDRGNASE"/>
</dbReference>
<feature type="binding site" evidence="7">
    <location>
        <position position="328"/>
    </location>
    <ligand>
        <name>substrate</name>
    </ligand>
</feature>
<feature type="domain" description="Glucose-6-phosphate dehydrogenase C-terminal" evidence="9">
    <location>
        <begin position="183"/>
        <end position="478"/>
    </location>
</feature>
<dbReference type="EC" id="1.1.1.49" evidence="7"/>
<dbReference type="UniPathway" id="UPA00115">
    <property type="reaction ID" value="UER00408"/>
</dbReference>
<dbReference type="InterPro" id="IPR001282">
    <property type="entry name" value="G6P_DH"/>
</dbReference>
<dbReference type="Gene3D" id="3.40.50.720">
    <property type="entry name" value="NAD(P)-binding Rossmann-like Domain"/>
    <property type="match status" value="1"/>
</dbReference>
<dbReference type="SUPFAM" id="SSF51735">
    <property type="entry name" value="NAD(P)-binding Rossmann-fold domains"/>
    <property type="match status" value="1"/>
</dbReference>
<feature type="binding site" evidence="7">
    <location>
        <position position="210"/>
    </location>
    <ligand>
        <name>substrate</name>
    </ligand>
</feature>
<feature type="active site" description="Proton acceptor" evidence="7">
    <location>
        <position position="234"/>
    </location>
</feature>
<comment type="function">
    <text evidence="7">Catalyzes the oxidation of glucose 6-phosphate to 6-phosphogluconolactone.</text>
</comment>
<feature type="binding site" evidence="7">
    <location>
        <position position="172"/>
    </location>
    <ligand>
        <name>substrate</name>
    </ligand>
</feature>
<comment type="caution">
    <text evidence="7">Lacks conserved residue(s) required for the propagation of feature annotation.</text>
</comment>
<reference evidence="10 11" key="1">
    <citation type="submission" date="2019-01" db="EMBL/GenBank/DDBJ databases">
        <authorList>
            <person name="Chen W.-M."/>
        </authorList>
    </citation>
    <scope>NUCLEOTIDE SEQUENCE [LARGE SCALE GENOMIC DNA]</scope>
    <source>
        <strain evidence="10 11">FSY-9</strain>
    </source>
</reference>
<dbReference type="AlphaFoldDB" id="A0A3S3TPA0"/>
<dbReference type="OrthoDB" id="9802739at2"/>
<dbReference type="GO" id="GO:0005829">
    <property type="term" value="C:cytosol"/>
    <property type="evidence" value="ECO:0007669"/>
    <property type="project" value="TreeGrafter"/>
</dbReference>
<proteinExistence type="inferred from homology"/>
<comment type="pathway">
    <text evidence="1 7">Carbohydrate degradation; pentose phosphate pathway; D-ribulose 5-phosphate from D-glucose 6-phosphate (oxidative stage): step 1/3.</text>
</comment>
<evidence type="ECO:0000256" key="2">
    <source>
        <dbReference type="ARBA" id="ARBA00009975"/>
    </source>
</evidence>
<dbReference type="Pfam" id="PF00479">
    <property type="entry name" value="G6PD_N"/>
    <property type="match status" value="1"/>
</dbReference>
<evidence type="ECO:0000256" key="7">
    <source>
        <dbReference type="HAMAP-Rule" id="MF_00966"/>
    </source>
</evidence>
<organism evidence="10 11">
    <name type="scientific">Novosphingobium umbonatum</name>
    <dbReference type="NCBI Taxonomy" id="1908524"/>
    <lineage>
        <taxon>Bacteria</taxon>
        <taxon>Pseudomonadati</taxon>
        <taxon>Pseudomonadota</taxon>
        <taxon>Alphaproteobacteria</taxon>
        <taxon>Sphingomonadales</taxon>
        <taxon>Sphingomonadaceae</taxon>
        <taxon>Novosphingobium</taxon>
    </lineage>
</organism>
<dbReference type="NCBIfam" id="NF009492">
    <property type="entry name" value="PRK12853.1-3"/>
    <property type="match status" value="1"/>
</dbReference>
<keyword evidence="4 7" id="KW-0521">NADP</keyword>
<evidence type="ECO:0000256" key="5">
    <source>
        <dbReference type="ARBA" id="ARBA00023002"/>
    </source>
</evidence>
<keyword evidence="3 7" id="KW-0313">Glucose metabolism</keyword>
<evidence type="ECO:0000313" key="11">
    <source>
        <dbReference type="Proteomes" id="UP000282837"/>
    </source>
</evidence>
<dbReference type="GO" id="GO:0009051">
    <property type="term" value="P:pentose-phosphate shunt, oxidative branch"/>
    <property type="evidence" value="ECO:0007669"/>
    <property type="project" value="TreeGrafter"/>
</dbReference>
<dbReference type="PANTHER" id="PTHR23429">
    <property type="entry name" value="GLUCOSE-6-PHOSPHATE 1-DEHYDROGENASE G6PD"/>
    <property type="match status" value="1"/>
</dbReference>